<dbReference type="RefSeq" id="WP_425307580.1">
    <property type="nucleotide sequence ID" value="NZ_CP154795.1"/>
</dbReference>
<evidence type="ECO:0000256" key="2">
    <source>
        <dbReference type="SAM" id="Phobius"/>
    </source>
</evidence>
<organism evidence="3 4">
    <name type="scientific">Ammonicoccus fulvus</name>
    <dbReference type="NCBI Taxonomy" id="3138240"/>
    <lineage>
        <taxon>Bacteria</taxon>
        <taxon>Bacillati</taxon>
        <taxon>Actinomycetota</taxon>
        <taxon>Actinomycetes</taxon>
        <taxon>Propionibacteriales</taxon>
        <taxon>Propionibacteriaceae</taxon>
        <taxon>Ammonicoccus</taxon>
    </lineage>
</organism>
<evidence type="ECO:0000256" key="1">
    <source>
        <dbReference type="SAM" id="MobiDB-lite"/>
    </source>
</evidence>
<protein>
    <submittedName>
        <fullName evidence="3">Uncharacterized protein</fullName>
    </submittedName>
</protein>
<dbReference type="Proteomes" id="UP001442841">
    <property type="component" value="Chromosome"/>
</dbReference>
<feature type="transmembrane region" description="Helical" evidence="2">
    <location>
        <begin position="12"/>
        <end position="33"/>
    </location>
</feature>
<dbReference type="EMBL" id="CP154795">
    <property type="protein sequence ID" value="XAN06148.1"/>
    <property type="molecule type" value="Genomic_DNA"/>
</dbReference>
<keyword evidence="2" id="KW-0812">Transmembrane</keyword>
<gene>
    <name evidence="3" type="ORF">AADG42_02120</name>
</gene>
<evidence type="ECO:0000313" key="3">
    <source>
        <dbReference type="EMBL" id="XAN06148.1"/>
    </source>
</evidence>
<feature type="region of interest" description="Disordered" evidence="1">
    <location>
        <begin position="156"/>
        <end position="249"/>
    </location>
</feature>
<keyword evidence="4" id="KW-1185">Reference proteome</keyword>
<proteinExistence type="predicted"/>
<name>A0ABZ3FJE0_9ACTN</name>
<feature type="compositionally biased region" description="Low complexity" evidence="1">
    <location>
        <begin position="179"/>
        <end position="203"/>
    </location>
</feature>
<keyword evidence="2" id="KW-0472">Membrane</keyword>
<evidence type="ECO:0000313" key="4">
    <source>
        <dbReference type="Proteomes" id="UP001442841"/>
    </source>
</evidence>
<keyword evidence="2" id="KW-1133">Transmembrane helix</keyword>
<feature type="compositionally biased region" description="Polar residues" evidence="1">
    <location>
        <begin position="156"/>
        <end position="166"/>
    </location>
</feature>
<feature type="compositionally biased region" description="Basic and acidic residues" evidence="1">
    <location>
        <begin position="220"/>
        <end position="233"/>
    </location>
</feature>
<reference evidence="3 4" key="1">
    <citation type="submission" date="2024-04" db="EMBL/GenBank/DDBJ databases">
        <title>Isolation of an actinomycete strain from pig manure.</title>
        <authorList>
            <person name="Gong T."/>
            <person name="Yu Z."/>
            <person name="An M."/>
            <person name="Wei C."/>
            <person name="Yang W."/>
            <person name="Liu L."/>
        </authorList>
    </citation>
    <scope>NUCLEOTIDE SEQUENCE [LARGE SCALE GENOMIC DNA]</scope>
    <source>
        <strain evidence="3 4">ZF39</strain>
    </source>
</reference>
<accession>A0ABZ3FJE0</accession>
<sequence>MIDRIAGPMSVVFLCVVVPVVLGALLIGLGFLINLDRFNPPKPDHTKMEFAQPGDCVLETDGKWSSWGSCDDPAATKQIRSITQHPCIDTPGVDASWSTGTRTFCLGDKSLDPATSVNGIVAGECTDESGGQRQDCAAPGHRVVLAVLENEVALNQPTGSDPISQSLGGGAGAACRDAGTPGRTASTPSTASASSPSRTTAPALGSPSARITTARSASRWSDDHAGDGNHHAGEGIGPRLPRDAAGASSLPVHGLVHAVGRRQLGR</sequence>
<feature type="compositionally biased region" description="Polar residues" evidence="1">
    <location>
        <begin position="209"/>
        <end position="219"/>
    </location>
</feature>